<dbReference type="GO" id="GO:0050660">
    <property type="term" value="F:flavin adenine dinucleotide binding"/>
    <property type="evidence" value="ECO:0007669"/>
    <property type="project" value="InterPro"/>
</dbReference>
<evidence type="ECO:0000256" key="3">
    <source>
        <dbReference type="ARBA" id="ARBA00023002"/>
    </source>
</evidence>
<gene>
    <name evidence="4" type="ORF">HELGO_WM53683</name>
</gene>
<proteinExistence type="predicted"/>
<dbReference type="InterPro" id="IPR051209">
    <property type="entry name" value="FAD-bind_Monooxygenase_sf"/>
</dbReference>
<dbReference type="EMBL" id="CACVAQ010000413">
    <property type="protein sequence ID" value="CAA6827839.1"/>
    <property type="molecule type" value="Genomic_DNA"/>
</dbReference>
<dbReference type="GO" id="GO:0050661">
    <property type="term" value="F:NADP binding"/>
    <property type="evidence" value="ECO:0007669"/>
    <property type="project" value="InterPro"/>
</dbReference>
<dbReference type="GO" id="GO:0004499">
    <property type="term" value="F:N,N-dimethylaniline monooxygenase activity"/>
    <property type="evidence" value="ECO:0007669"/>
    <property type="project" value="InterPro"/>
</dbReference>
<dbReference type="InterPro" id="IPR020946">
    <property type="entry name" value="Flavin_mOase-like"/>
</dbReference>
<organism evidence="4">
    <name type="scientific">uncultured Aureispira sp</name>
    <dbReference type="NCBI Taxonomy" id="1331704"/>
    <lineage>
        <taxon>Bacteria</taxon>
        <taxon>Pseudomonadati</taxon>
        <taxon>Bacteroidota</taxon>
        <taxon>Saprospiria</taxon>
        <taxon>Saprospirales</taxon>
        <taxon>Saprospiraceae</taxon>
        <taxon>Aureispira</taxon>
        <taxon>environmental samples</taxon>
    </lineage>
</organism>
<dbReference type="GO" id="GO:0018667">
    <property type="term" value="F:cyclohexanone monooxygenase activity"/>
    <property type="evidence" value="ECO:0007669"/>
    <property type="project" value="UniProtKB-EC"/>
</dbReference>
<evidence type="ECO:0000256" key="1">
    <source>
        <dbReference type="ARBA" id="ARBA00022630"/>
    </source>
</evidence>
<dbReference type="InterPro" id="IPR036188">
    <property type="entry name" value="FAD/NAD-bd_sf"/>
</dbReference>
<reference evidence="4" key="1">
    <citation type="submission" date="2020-01" db="EMBL/GenBank/DDBJ databases">
        <authorList>
            <person name="Meier V. D."/>
            <person name="Meier V D."/>
        </authorList>
    </citation>
    <scope>NUCLEOTIDE SEQUENCE</scope>
    <source>
        <strain evidence="4">HLG_WM_MAG_10</strain>
    </source>
</reference>
<dbReference type="PANTHER" id="PTHR42877">
    <property type="entry name" value="L-ORNITHINE N(5)-MONOOXYGENASE-RELATED"/>
    <property type="match status" value="1"/>
</dbReference>
<dbReference type="Gene3D" id="3.50.50.60">
    <property type="entry name" value="FAD/NAD(P)-binding domain"/>
    <property type="match status" value="2"/>
</dbReference>
<dbReference type="PANTHER" id="PTHR42877:SF4">
    <property type="entry name" value="FAD_NAD(P)-BINDING DOMAIN-CONTAINING PROTEIN-RELATED"/>
    <property type="match status" value="1"/>
</dbReference>
<name>A0A6S6U7S9_9BACT</name>
<dbReference type="Pfam" id="PF00743">
    <property type="entry name" value="FMO-like"/>
    <property type="match status" value="1"/>
</dbReference>
<dbReference type="SUPFAM" id="SSF51905">
    <property type="entry name" value="FAD/NAD(P)-binding domain"/>
    <property type="match status" value="2"/>
</dbReference>
<keyword evidence="3 4" id="KW-0560">Oxidoreductase</keyword>
<evidence type="ECO:0000313" key="4">
    <source>
        <dbReference type="EMBL" id="CAA6827839.1"/>
    </source>
</evidence>
<keyword evidence="4" id="KW-0503">Monooxygenase</keyword>
<accession>A0A6S6U7S9</accession>
<dbReference type="AlphaFoldDB" id="A0A6S6U7S9"/>
<keyword evidence="2" id="KW-0274">FAD</keyword>
<sequence length="492" mass="55645">MANKVDYKIGIIGGGFGGLGIGIRLKKENRDSFIIFERAEEVGGTWRDNTYPGCGCDIPSHLYSYSFELNPNWSRGYSKQPEILAYMIACKKKYALDAHIRYNATITKAVFHEQEGYWELTDQAGKVTLVENVIAAIGPFNVPNIPKFKGLESFEGASFHSSQWDHTVDLKNKRVAVIGTGASAVQVVPGIVSEVEHLSLFQRTAPWILPKDDFEVSSFSKKINRTFPFIQKLRRLGIYWFFEYSGRALFRENSTRKMIRKLAQDHLEKQVPDEVLRKKLTPNYEIGCKRRLPSDEFYPALMQKNVAVVCDSIQEITPKGIVDSKGVLHEVDVIIYATGFHVADFRGKNLEVIGRGGLNLFENWTEKVPEAYYGTAVSGFPGLLFVLGPNTGLGHNSQLHVMESQFNYIIGYLNELDKLPTAYLDVKPSAQKEFNDAIQTKLKGMVWSSGGCTSWYLKDSGHNSTLWPGYTVTYRWKTRKIIRNDFEVVKMG</sequence>
<dbReference type="EC" id="1.14.13.22" evidence="4"/>
<protein>
    <submittedName>
        <fullName evidence="4">Cyclohexanone monooxygenase (EC)</fullName>
        <ecNumber evidence="4">1.14.13.22</ecNumber>
    </submittedName>
</protein>
<evidence type="ECO:0000256" key="2">
    <source>
        <dbReference type="ARBA" id="ARBA00022827"/>
    </source>
</evidence>
<keyword evidence="1" id="KW-0285">Flavoprotein</keyword>